<sequence>MSMFLDAKDVFLIFIGFALNLAAAAVYTWWGARSQKAKATSEENTNVWKRRINSKDINDRTDAFFEIIIRSFYWLIVGNMLFAASGLAWVLDLTGIDGFQSVFASATSFIALFFFWISLKWLRMYFKLKTSI</sequence>
<dbReference type="AlphaFoldDB" id="A0A840ZCM6"/>
<dbReference type="EMBL" id="JACHOP010000001">
    <property type="protein sequence ID" value="MBB5755346.1"/>
    <property type="molecule type" value="Genomic_DNA"/>
</dbReference>
<dbReference type="RefSeq" id="WP_183562995.1">
    <property type="nucleotide sequence ID" value="NZ_JACHOP010000001.1"/>
</dbReference>
<feature type="transmembrane region" description="Helical" evidence="1">
    <location>
        <begin position="103"/>
        <end position="122"/>
    </location>
</feature>
<keyword evidence="1" id="KW-1133">Transmembrane helix</keyword>
<feature type="transmembrane region" description="Helical" evidence="1">
    <location>
        <begin position="72"/>
        <end position="91"/>
    </location>
</feature>
<protein>
    <submittedName>
        <fullName evidence="2">Uncharacterized protein</fullName>
    </submittedName>
</protein>
<reference evidence="2 3" key="1">
    <citation type="submission" date="2020-08" db="EMBL/GenBank/DDBJ databases">
        <title>Genomic Encyclopedia of Type Strains, Phase IV (KMG-IV): sequencing the most valuable type-strain genomes for metagenomic binning, comparative biology and taxonomic classification.</title>
        <authorList>
            <person name="Goeker M."/>
        </authorList>
    </citation>
    <scope>NUCLEOTIDE SEQUENCE [LARGE SCALE GENOMIC DNA]</scope>
    <source>
        <strain evidence="2 3">DSM 2163</strain>
    </source>
</reference>
<comment type="caution">
    <text evidence="2">The sequence shown here is derived from an EMBL/GenBank/DDBJ whole genome shotgun (WGS) entry which is preliminary data.</text>
</comment>
<gene>
    <name evidence="2" type="ORF">HNR00_000035</name>
</gene>
<evidence type="ECO:0000256" key="1">
    <source>
        <dbReference type="SAM" id="Phobius"/>
    </source>
</evidence>
<proteinExistence type="predicted"/>
<dbReference type="Proteomes" id="UP000583454">
    <property type="component" value="Unassembled WGS sequence"/>
</dbReference>
<organism evidence="2 3">
    <name type="scientific">Methylorubrum rhodinum</name>
    <dbReference type="NCBI Taxonomy" id="29428"/>
    <lineage>
        <taxon>Bacteria</taxon>
        <taxon>Pseudomonadati</taxon>
        <taxon>Pseudomonadota</taxon>
        <taxon>Alphaproteobacteria</taxon>
        <taxon>Hyphomicrobiales</taxon>
        <taxon>Methylobacteriaceae</taxon>
        <taxon>Methylorubrum</taxon>
    </lineage>
</organism>
<keyword evidence="3" id="KW-1185">Reference proteome</keyword>
<accession>A0A840ZCM6</accession>
<feature type="transmembrane region" description="Helical" evidence="1">
    <location>
        <begin position="12"/>
        <end position="30"/>
    </location>
</feature>
<name>A0A840ZCM6_9HYPH</name>
<keyword evidence="1" id="KW-0812">Transmembrane</keyword>
<evidence type="ECO:0000313" key="2">
    <source>
        <dbReference type="EMBL" id="MBB5755346.1"/>
    </source>
</evidence>
<evidence type="ECO:0000313" key="3">
    <source>
        <dbReference type="Proteomes" id="UP000583454"/>
    </source>
</evidence>
<keyword evidence="1" id="KW-0472">Membrane</keyword>